<organism evidence="1 2">
    <name type="scientific">Nonomuraea fuscirosea</name>
    <dbReference type="NCBI Taxonomy" id="1291556"/>
    <lineage>
        <taxon>Bacteria</taxon>
        <taxon>Bacillati</taxon>
        <taxon>Actinomycetota</taxon>
        <taxon>Actinomycetes</taxon>
        <taxon>Streptosporangiales</taxon>
        <taxon>Streptosporangiaceae</taxon>
        <taxon>Nonomuraea</taxon>
    </lineage>
</organism>
<comment type="caution">
    <text evidence="1">The sequence shown here is derived from an EMBL/GenBank/DDBJ whole genome shotgun (WGS) entry which is preliminary data.</text>
</comment>
<protein>
    <recommendedName>
        <fullName evidence="3">Thioredoxin-like protein</fullName>
    </recommendedName>
</protein>
<accession>A0A2T0LFF7</accession>
<evidence type="ECO:0000313" key="2">
    <source>
        <dbReference type="Proteomes" id="UP000238312"/>
    </source>
</evidence>
<name>A0A2T0LFF7_9ACTN</name>
<dbReference type="AlphaFoldDB" id="A0A2T0LFF7"/>
<sequence>MDIELLYFAGCPNWHLAQERLSKALTIADRSDLVVNLYAVETDEEAQALRFPGSPTIRIDGHDPFPSVASTYGLTCRVYTTPDGFAGAPTIDQLVQALTYEH</sequence>
<dbReference type="OrthoDB" id="7185309at2"/>
<dbReference type="RefSeq" id="WP_106253690.1">
    <property type="nucleotide sequence ID" value="NZ_PVNG01000083.1"/>
</dbReference>
<gene>
    <name evidence="1" type="ORF">B0I32_1831</name>
</gene>
<dbReference type="EMBL" id="PVNG01000083">
    <property type="protein sequence ID" value="PRX40781.1"/>
    <property type="molecule type" value="Genomic_DNA"/>
</dbReference>
<reference evidence="1 2" key="1">
    <citation type="submission" date="2018-03" db="EMBL/GenBank/DDBJ databases">
        <title>Genomic Encyclopedia of Type Strains, Phase III (KMG-III): the genomes of soil and plant-associated and newly described type strains.</title>
        <authorList>
            <person name="Whitman W."/>
        </authorList>
    </citation>
    <scope>NUCLEOTIDE SEQUENCE [LARGE SCALE GENOMIC DNA]</scope>
    <source>
        <strain evidence="1 2">CGMCC 4.7104</strain>
    </source>
</reference>
<keyword evidence="2" id="KW-1185">Reference proteome</keyword>
<dbReference type="Proteomes" id="UP000238312">
    <property type="component" value="Unassembled WGS sequence"/>
</dbReference>
<evidence type="ECO:0000313" key="1">
    <source>
        <dbReference type="EMBL" id="PRX40781.1"/>
    </source>
</evidence>
<proteinExistence type="predicted"/>
<evidence type="ECO:0008006" key="3">
    <source>
        <dbReference type="Google" id="ProtNLM"/>
    </source>
</evidence>